<reference evidence="1 2" key="1">
    <citation type="submission" date="2016-10" db="EMBL/GenBank/DDBJ databases">
        <title>Paenibacillus species isolates.</title>
        <authorList>
            <person name="Beno S.M."/>
        </authorList>
    </citation>
    <scope>NUCLEOTIDE SEQUENCE [LARGE SCALE GENOMIC DNA]</scope>
    <source>
        <strain evidence="1 2">FSL H7-0744</strain>
    </source>
</reference>
<protein>
    <submittedName>
        <fullName evidence="1">Uncharacterized protein</fullName>
    </submittedName>
</protein>
<evidence type="ECO:0000313" key="1">
    <source>
        <dbReference type="EMBL" id="OMD49087.1"/>
    </source>
</evidence>
<dbReference type="EMBL" id="MPTB01000010">
    <property type="protein sequence ID" value="OMD49087.1"/>
    <property type="molecule type" value="Genomic_DNA"/>
</dbReference>
<gene>
    <name evidence="1" type="ORF">BSK56_09655</name>
</gene>
<accession>A0ABX3HHA0</accession>
<organism evidence="1 2">
    <name type="scientific">Paenibacillus borealis</name>
    <dbReference type="NCBI Taxonomy" id="160799"/>
    <lineage>
        <taxon>Bacteria</taxon>
        <taxon>Bacillati</taxon>
        <taxon>Bacillota</taxon>
        <taxon>Bacilli</taxon>
        <taxon>Bacillales</taxon>
        <taxon>Paenibacillaceae</taxon>
        <taxon>Paenibacillus</taxon>
    </lineage>
</organism>
<keyword evidence="2" id="KW-1185">Reference proteome</keyword>
<proteinExistence type="predicted"/>
<dbReference type="RefSeq" id="WP_076110331.1">
    <property type="nucleotide sequence ID" value="NZ_MPTB01000010.1"/>
</dbReference>
<dbReference type="Proteomes" id="UP000187412">
    <property type="component" value="Unassembled WGS sequence"/>
</dbReference>
<evidence type="ECO:0000313" key="2">
    <source>
        <dbReference type="Proteomes" id="UP000187412"/>
    </source>
</evidence>
<name>A0ABX3HHA0_PAEBO</name>
<sequence>MTFKQAISLRNILIILCTFILILLGQKAFRIEDKIQAVHEGDRLYAAGDLISAENQYRLAAANPSILYKEEEVAAKLKELAPITAIRSGLKTLVLKVSQQLDTKDFTGFMESYAALLSLKTEYMQPGGSYESYYRQLSADSGLSGQFSAGFQQFKSQFLTELGTSQSGSGNEDSGDSFKWNLLRIPDTFYGGSPAKEKLLAGSFQAHDTVKLKELAAAGSFDALLDSALSMMDAYKSHTYNASWVQEQAEASAKKMLGGDLDSDSYAAFTGHAVSYRKFAASASLDSSKVLTLIDSSLAKLMKSAARLVRGGQYAEAVQLYSDLTGLQDTTEDIAAARIAWNAAEPVRLLPGGEEQGKYAHVVSVTGRYGAKVAVAGTDSSGVLYFADMSEDGIVSTRTGEVIAGFENLRNLAFDDKLSALSEVPVVVAESSREDGRTSFTAYQIKPEGISQLFSFAGNSYTLQPDDDHAIFVENAIVENGGDGLTAVYRLTEGVYQFSEIHQEQEYPQISAIELELHPFEKVTLHCDIYIDSSGRSVASSDGRLIVLQGNTGSVTGLALVSGQFLNSFEYVETDTGMQYLPVFVADSLESMSLVLP</sequence>
<comment type="caution">
    <text evidence="1">The sequence shown here is derived from an EMBL/GenBank/DDBJ whole genome shotgun (WGS) entry which is preliminary data.</text>
</comment>